<feature type="region of interest" description="Disordered" evidence="1">
    <location>
        <begin position="72"/>
        <end position="106"/>
    </location>
</feature>
<evidence type="ECO:0000313" key="4">
    <source>
        <dbReference type="Proteomes" id="UP001597380"/>
    </source>
</evidence>
<keyword evidence="4" id="KW-1185">Reference proteome</keyword>
<evidence type="ECO:0000256" key="1">
    <source>
        <dbReference type="SAM" id="MobiDB-lite"/>
    </source>
</evidence>
<dbReference type="Proteomes" id="UP001597380">
    <property type="component" value="Unassembled WGS sequence"/>
</dbReference>
<comment type="caution">
    <text evidence="3">The sequence shown here is derived from an EMBL/GenBank/DDBJ whole genome shotgun (WGS) entry which is preliminary data.</text>
</comment>
<proteinExistence type="predicted"/>
<gene>
    <name evidence="3" type="ORF">ACFSJ3_08610</name>
</gene>
<evidence type="ECO:0000313" key="3">
    <source>
        <dbReference type="EMBL" id="MFD2096043.1"/>
    </source>
</evidence>
<reference evidence="4" key="1">
    <citation type="journal article" date="2019" name="Int. J. Syst. Evol. Microbiol.">
        <title>The Global Catalogue of Microorganisms (GCM) 10K type strain sequencing project: providing services to taxonomists for standard genome sequencing and annotation.</title>
        <authorList>
            <consortium name="The Broad Institute Genomics Platform"/>
            <consortium name="The Broad Institute Genome Sequencing Center for Infectious Disease"/>
            <person name="Wu L."/>
            <person name="Ma J."/>
        </authorList>
    </citation>
    <scope>NUCLEOTIDE SEQUENCE [LARGE SCALE GENOMIC DNA]</scope>
    <source>
        <strain evidence="4">CGMCC 1.10992</strain>
    </source>
</reference>
<name>A0ABW4XNY6_9GAMM</name>
<dbReference type="EMBL" id="JBHUHT010000011">
    <property type="protein sequence ID" value="MFD2096043.1"/>
    <property type="molecule type" value="Genomic_DNA"/>
</dbReference>
<sequence length="106" mass="12330">MKLIVTSALSLLLTWAAWADPAPPYEQEEVRMLCEEWAESDEVPASEHQTYITSCMKMELEARGYYEEELQQDDPATIDYQAEEEPLYDDDQSEDKQLESGQFEQE</sequence>
<evidence type="ECO:0000256" key="2">
    <source>
        <dbReference type="SAM" id="SignalP"/>
    </source>
</evidence>
<keyword evidence="2" id="KW-0732">Signal</keyword>
<feature type="signal peptide" evidence="2">
    <location>
        <begin position="1"/>
        <end position="19"/>
    </location>
</feature>
<feature type="chain" id="PRO_5047541699" evidence="2">
    <location>
        <begin position="20"/>
        <end position="106"/>
    </location>
</feature>
<dbReference type="RefSeq" id="WP_345340996.1">
    <property type="nucleotide sequence ID" value="NZ_BAABLI010000017.1"/>
</dbReference>
<accession>A0ABW4XNY6</accession>
<organism evidence="3 4">
    <name type="scientific">Corallincola platygyrae</name>
    <dbReference type="NCBI Taxonomy" id="1193278"/>
    <lineage>
        <taxon>Bacteria</taxon>
        <taxon>Pseudomonadati</taxon>
        <taxon>Pseudomonadota</taxon>
        <taxon>Gammaproteobacteria</taxon>
        <taxon>Alteromonadales</taxon>
        <taxon>Psychromonadaceae</taxon>
        <taxon>Corallincola</taxon>
    </lineage>
</organism>
<feature type="compositionally biased region" description="Acidic residues" evidence="1">
    <location>
        <begin position="81"/>
        <end position="93"/>
    </location>
</feature>
<protein>
    <submittedName>
        <fullName evidence="3">Uncharacterized protein</fullName>
    </submittedName>
</protein>